<keyword evidence="8" id="KW-0547">Nucleotide-binding</keyword>
<evidence type="ECO:0000256" key="5">
    <source>
        <dbReference type="ARBA" id="ARBA00023136"/>
    </source>
</evidence>
<dbReference type="InterPro" id="IPR003838">
    <property type="entry name" value="ABC3_permease_C"/>
</dbReference>
<feature type="transmembrane region" description="Helical" evidence="6">
    <location>
        <begin position="44"/>
        <end position="77"/>
    </location>
</feature>
<keyword evidence="5 6" id="KW-0472">Membrane</keyword>
<dbReference type="GO" id="GO:0005524">
    <property type="term" value="F:ATP binding"/>
    <property type="evidence" value="ECO:0007669"/>
    <property type="project" value="UniProtKB-KW"/>
</dbReference>
<feature type="transmembrane region" description="Helical" evidence="6">
    <location>
        <begin position="83"/>
        <end position="106"/>
    </location>
</feature>
<evidence type="ECO:0000256" key="1">
    <source>
        <dbReference type="ARBA" id="ARBA00004651"/>
    </source>
</evidence>
<proteinExistence type="predicted"/>
<name>A0A5U8JFC1_SALET</name>
<evidence type="ECO:0000259" key="7">
    <source>
        <dbReference type="Pfam" id="PF02687"/>
    </source>
</evidence>
<keyword evidence="4 6" id="KW-1133">Transmembrane helix</keyword>
<evidence type="ECO:0000256" key="3">
    <source>
        <dbReference type="ARBA" id="ARBA00022692"/>
    </source>
</evidence>
<feature type="transmembrane region" description="Helical" evidence="6">
    <location>
        <begin position="6"/>
        <end position="23"/>
    </location>
</feature>
<dbReference type="PANTHER" id="PTHR30572:SF14">
    <property type="entry name" value="MACROLIDE EXPORT ATP-BINDING_PERMEASE PROTEIN MACB"/>
    <property type="match status" value="1"/>
</dbReference>
<dbReference type="Pfam" id="PF02687">
    <property type="entry name" value="FtsX"/>
    <property type="match status" value="1"/>
</dbReference>
<keyword evidence="2" id="KW-1003">Cell membrane</keyword>
<dbReference type="GO" id="GO:0005886">
    <property type="term" value="C:plasma membrane"/>
    <property type="evidence" value="ECO:0007669"/>
    <property type="project" value="UniProtKB-SubCell"/>
</dbReference>
<dbReference type="AlphaFoldDB" id="A0A5U8JFC1"/>
<comment type="caution">
    <text evidence="8">The sequence shown here is derived from an EMBL/GenBank/DDBJ whole genome shotgun (WGS) entry which is preliminary data.</text>
</comment>
<organism evidence="8">
    <name type="scientific">Salmonella enterica subsp. enterica serovar Panama</name>
    <dbReference type="NCBI Taxonomy" id="29472"/>
    <lineage>
        <taxon>Bacteria</taxon>
        <taxon>Pseudomonadati</taxon>
        <taxon>Pseudomonadota</taxon>
        <taxon>Gammaproteobacteria</taxon>
        <taxon>Enterobacterales</taxon>
        <taxon>Enterobacteriaceae</taxon>
        <taxon>Salmonella</taxon>
    </lineage>
</organism>
<feature type="domain" description="ABC3 transporter permease C-terminal" evidence="7">
    <location>
        <begin position="2"/>
        <end position="116"/>
    </location>
</feature>
<evidence type="ECO:0000313" key="8">
    <source>
        <dbReference type="EMBL" id="EBR8436843.1"/>
    </source>
</evidence>
<dbReference type="GO" id="GO:0022857">
    <property type="term" value="F:transmembrane transporter activity"/>
    <property type="evidence" value="ECO:0007669"/>
    <property type="project" value="TreeGrafter"/>
</dbReference>
<accession>A0A5U8JFC1</accession>
<dbReference type="EMBL" id="AAGTPA010000160">
    <property type="protein sequence ID" value="EBR8436843.1"/>
    <property type="molecule type" value="Genomic_DNA"/>
</dbReference>
<gene>
    <name evidence="8" type="ORF">DOI44_28705</name>
</gene>
<comment type="subcellular location">
    <subcellularLocation>
        <location evidence="1">Cell membrane</location>
        <topology evidence="1">Multi-pass membrane protein</topology>
    </subcellularLocation>
</comment>
<feature type="non-terminal residue" evidence="8">
    <location>
        <position position="1"/>
    </location>
</feature>
<evidence type="ECO:0000256" key="2">
    <source>
        <dbReference type="ARBA" id="ARBA00022475"/>
    </source>
</evidence>
<sequence length="123" mass="13046">MVASVSLITGSIGVMNIMLVSVTERTHEIGVRMAVGARRSDIMLQFMTEAILVCLIGGTLGIVLSFVAGSLFTVFAAGMFTAIYSWQSAVAAFICSVMTGMIFGYLPARRAARMDPVISLASE</sequence>
<keyword evidence="8" id="KW-0067">ATP-binding</keyword>
<dbReference type="InterPro" id="IPR050250">
    <property type="entry name" value="Macrolide_Exporter_MacB"/>
</dbReference>
<evidence type="ECO:0000256" key="4">
    <source>
        <dbReference type="ARBA" id="ARBA00022989"/>
    </source>
</evidence>
<keyword evidence="3 6" id="KW-0812">Transmembrane</keyword>
<dbReference type="PANTHER" id="PTHR30572">
    <property type="entry name" value="MEMBRANE COMPONENT OF TRANSPORTER-RELATED"/>
    <property type="match status" value="1"/>
</dbReference>
<reference evidence="8" key="1">
    <citation type="submission" date="2018-06" db="EMBL/GenBank/DDBJ databases">
        <authorList>
            <person name="Ashton P.M."/>
            <person name="Dallman T."/>
            <person name="Nair S."/>
            <person name="De Pinna E."/>
            <person name="Peters T."/>
            <person name="Grant K."/>
        </authorList>
    </citation>
    <scope>NUCLEOTIDE SEQUENCE [LARGE SCALE GENOMIC DNA]</scope>
    <source>
        <strain evidence="8">449454</strain>
    </source>
</reference>
<protein>
    <submittedName>
        <fullName evidence="8">Macrolide ABC transporter permease/ATP-binding protein MacB</fullName>
    </submittedName>
</protein>
<evidence type="ECO:0000256" key="6">
    <source>
        <dbReference type="SAM" id="Phobius"/>
    </source>
</evidence>
<dbReference type="Proteomes" id="UP000839597">
    <property type="component" value="Unassembled WGS sequence"/>
</dbReference>